<dbReference type="PANTHER" id="PTHR30002:SF4">
    <property type="entry name" value="EPOXYQUEUOSINE REDUCTASE"/>
    <property type="match status" value="1"/>
</dbReference>
<keyword evidence="11" id="KW-1185">Reference proteome</keyword>
<name>A0A845QYU7_9CLOT</name>
<keyword evidence="3" id="KW-0819">tRNA processing</keyword>
<keyword evidence="4" id="KW-0479">Metal-binding</keyword>
<dbReference type="GO" id="GO:0008616">
    <property type="term" value="P:tRNA queuosine(34) biosynthetic process"/>
    <property type="evidence" value="ECO:0007669"/>
    <property type="project" value="UniProtKB-KW"/>
</dbReference>
<keyword evidence="7" id="KW-0408">Iron</keyword>
<dbReference type="OrthoDB" id="9784571at2"/>
<dbReference type="AlphaFoldDB" id="A0A845QYU7"/>
<proteinExistence type="predicted"/>
<dbReference type="InterPro" id="IPR017900">
    <property type="entry name" value="4Fe4S_Fe_S_CS"/>
</dbReference>
<dbReference type="SUPFAM" id="SSF46548">
    <property type="entry name" value="alpha-helical ferredoxin"/>
    <property type="match status" value="1"/>
</dbReference>
<dbReference type="Pfam" id="PF08331">
    <property type="entry name" value="QueG_DUF1730"/>
    <property type="match status" value="1"/>
</dbReference>
<keyword evidence="1" id="KW-0004">4Fe-4S</keyword>
<dbReference type="RefSeq" id="WP_160196805.1">
    <property type="nucleotide sequence ID" value="NZ_QXXA01000005.1"/>
</dbReference>
<dbReference type="InterPro" id="IPR004453">
    <property type="entry name" value="QueG"/>
</dbReference>
<dbReference type="GO" id="GO:0046872">
    <property type="term" value="F:metal ion binding"/>
    <property type="evidence" value="ECO:0007669"/>
    <property type="project" value="UniProtKB-KW"/>
</dbReference>
<comment type="caution">
    <text evidence="10">The sequence shown here is derived from an EMBL/GenBank/DDBJ whole genome shotgun (WGS) entry which is preliminary data.</text>
</comment>
<reference evidence="10 11" key="1">
    <citation type="submission" date="2018-08" db="EMBL/GenBank/DDBJ databases">
        <title>Murine metabolic-syndrome-specific gut microbial biobank.</title>
        <authorList>
            <person name="Liu C."/>
        </authorList>
    </citation>
    <scope>NUCLEOTIDE SEQUENCE [LARGE SCALE GENOMIC DNA]</scope>
    <source>
        <strain evidence="10 11">583</strain>
    </source>
</reference>
<dbReference type="Proteomes" id="UP000467132">
    <property type="component" value="Unassembled WGS sequence"/>
</dbReference>
<keyword evidence="8" id="KW-0411">Iron-sulfur</keyword>
<evidence type="ECO:0000256" key="4">
    <source>
        <dbReference type="ARBA" id="ARBA00022723"/>
    </source>
</evidence>
<evidence type="ECO:0000256" key="1">
    <source>
        <dbReference type="ARBA" id="ARBA00022485"/>
    </source>
</evidence>
<gene>
    <name evidence="10" type="primary">queG</name>
    <name evidence="10" type="ORF">D3Z33_05620</name>
</gene>
<organism evidence="10 11">
    <name type="scientific">Senegalia massiliensis</name>
    <dbReference type="NCBI Taxonomy" id="1720316"/>
    <lineage>
        <taxon>Bacteria</taxon>
        <taxon>Bacillati</taxon>
        <taxon>Bacillota</taxon>
        <taxon>Clostridia</taxon>
        <taxon>Eubacteriales</taxon>
        <taxon>Clostridiaceae</taxon>
        <taxon>Senegalia</taxon>
    </lineage>
</organism>
<dbReference type="GO" id="GO:0051539">
    <property type="term" value="F:4 iron, 4 sulfur cluster binding"/>
    <property type="evidence" value="ECO:0007669"/>
    <property type="project" value="UniProtKB-KW"/>
</dbReference>
<sequence length="301" mass="35304">MKEELIEYVKSIEIEKVGIADIGPYKELEDILIRRKQEGQLTGLEGSSIELRVDPTLTMENAKSIIVCLFPYITKENKRSNLSNYTYSKDYHLIVKEKLEKIGEFLNKKIDDFEYQVHVDTGHLVDRYLGYRAGLGFFGINAHLINDDYGTYFFIGYIINNYPFKHDKPLDKTCFQCMKCKYECPGNIILGNFDINPLRCRSFITQKKRDIDDIDKEIIKKDNILFGCDICQLVCPHNDGIKETNIKEFKKDLIHRLDYDQIKDMSNKGFKRKYGDRAFAWRGRKVIKRNYEIIEGIEIDD</sequence>
<dbReference type="PANTHER" id="PTHR30002">
    <property type="entry name" value="EPOXYQUEUOSINE REDUCTASE"/>
    <property type="match status" value="1"/>
</dbReference>
<feature type="domain" description="4Fe-4S ferredoxin-type" evidence="9">
    <location>
        <begin position="162"/>
        <end position="194"/>
    </location>
</feature>
<protein>
    <submittedName>
        <fullName evidence="10">tRNA epoxyqueuosine(34) reductase QueG</fullName>
        <ecNumber evidence="10">1.17.99.6</ecNumber>
    </submittedName>
</protein>
<evidence type="ECO:0000256" key="6">
    <source>
        <dbReference type="ARBA" id="ARBA00023002"/>
    </source>
</evidence>
<evidence type="ECO:0000259" key="9">
    <source>
        <dbReference type="PROSITE" id="PS51379"/>
    </source>
</evidence>
<evidence type="ECO:0000256" key="3">
    <source>
        <dbReference type="ARBA" id="ARBA00022694"/>
    </source>
</evidence>
<evidence type="ECO:0000256" key="7">
    <source>
        <dbReference type="ARBA" id="ARBA00023004"/>
    </source>
</evidence>
<dbReference type="NCBIfam" id="TIGR00276">
    <property type="entry name" value="tRNA epoxyqueuosine(34) reductase QueG"/>
    <property type="match status" value="1"/>
</dbReference>
<evidence type="ECO:0000256" key="2">
    <source>
        <dbReference type="ARBA" id="ARBA00022490"/>
    </source>
</evidence>
<evidence type="ECO:0000313" key="10">
    <source>
        <dbReference type="EMBL" id="NBI06338.1"/>
    </source>
</evidence>
<dbReference type="InterPro" id="IPR017896">
    <property type="entry name" value="4Fe4S_Fe-S-bd"/>
</dbReference>
<dbReference type="InterPro" id="IPR013542">
    <property type="entry name" value="QueG_DUF1730"/>
</dbReference>
<dbReference type="GO" id="GO:0052693">
    <property type="term" value="F:epoxyqueuosine reductase activity"/>
    <property type="evidence" value="ECO:0007669"/>
    <property type="project" value="UniProtKB-EC"/>
</dbReference>
<dbReference type="EMBL" id="QXXA01000005">
    <property type="protein sequence ID" value="NBI06338.1"/>
    <property type="molecule type" value="Genomic_DNA"/>
</dbReference>
<evidence type="ECO:0000313" key="11">
    <source>
        <dbReference type="Proteomes" id="UP000467132"/>
    </source>
</evidence>
<dbReference type="PROSITE" id="PS51379">
    <property type="entry name" value="4FE4S_FER_2"/>
    <property type="match status" value="1"/>
</dbReference>
<evidence type="ECO:0000256" key="8">
    <source>
        <dbReference type="ARBA" id="ARBA00023014"/>
    </source>
</evidence>
<keyword evidence="6 10" id="KW-0560">Oxidoreductase</keyword>
<evidence type="ECO:0000256" key="5">
    <source>
        <dbReference type="ARBA" id="ARBA00022785"/>
    </source>
</evidence>
<dbReference type="PROSITE" id="PS00198">
    <property type="entry name" value="4FE4S_FER_1"/>
    <property type="match status" value="1"/>
</dbReference>
<accession>A0A845QYU7</accession>
<keyword evidence="2" id="KW-0963">Cytoplasm</keyword>
<keyword evidence="5" id="KW-0671">Queuosine biosynthesis</keyword>
<dbReference type="EC" id="1.17.99.6" evidence="10"/>
<dbReference type="Pfam" id="PF13484">
    <property type="entry name" value="Fer4_16"/>
    <property type="match status" value="1"/>
</dbReference>